<dbReference type="OrthoDB" id="9758917at2"/>
<keyword evidence="8" id="KW-0677">Repeat</keyword>
<evidence type="ECO:0000256" key="13">
    <source>
        <dbReference type="ARBA" id="ARBA00032850"/>
    </source>
</evidence>
<feature type="binding site" evidence="15">
    <location>
        <begin position="222"/>
        <end position="224"/>
    </location>
    <ligand>
        <name>substrate</name>
    </ligand>
</feature>
<dbReference type="FunFam" id="2.40.10.120:FF:000007">
    <property type="entry name" value="Periplasmic serine endoprotease DegP-like"/>
    <property type="match status" value="1"/>
</dbReference>
<evidence type="ECO:0000256" key="3">
    <source>
        <dbReference type="ARBA" id="ARBA00010541"/>
    </source>
</evidence>
<dbReference type="CDD" id="cd10839">
    <property type="entry name" value="cpPDZ1_DegP-like"/>
    <property type="match status" value="1"/>
</dbReference>
<feature type="chain" id="PRO_5038390270" description="Probable periplasmic serine endoprotease DegP-like" evidence="16">
    <location>
        <begin position="37"/>
        <end position="483"/>
    </location>
</feature>
<evidence type="ECO:0000256" key="16">
    <source>
        <dbReference type="SAM" id="SignalP"/>
    </source>
</evidence>
<dbReference type="Gene3D" id="2.30.42.10">
    <property type="match status" value="2"/>
</dbReference>
<keyword evidence="9" id="KW-0574">Periplasm</keyword>
<dbReference type="GO" id="GO:0006508">
    <property type="term" value="P:proteolysis"/>
    <property type="evidence" value="ECO:0007669"/>
    <property type="project" value="UniProtKB-KW"/>
</dbReference>
<dbReference type="SUPFAM" id="SSF50156">
    <property type="entry name" value="PDZ domain-like"/>
    <property type="match status" value="2"/>
</dbReference>
<evidence type="ECO:0000256" key="9">
    <source>
        <dbReference type="ARBA" id="ARBA00022764"/>
    </source>
</evidence>
<evidence type="ECO:0000256" key="2">
    <source>
        <dbReference type="ARBA" id="ARBA00004418"/>
    </source>
</evidence>
<dbReference type="Pfam" id="PF13365">
    <property type="entry name" value="Trypsin_2"/>
    <property type="match status" value="1"/>
</dbReference>
<evidence type="ECO:0000256" key="14">
    <source>
        <dbReference type="PIRSR" id="PIRSR611782-1"/>
    </source>
</evidence>
<gene>
    <name evidence="18" type="ORF">C8J28_110129</name>
</gene>
<dbReference type="InterPro" id="IPR009003">
    <property type="entry name" value="Peptidase_S1_PA"/>
</dbReference>
<organism evidence="18 19">
    <name type="scientific">Cereibacter azotoformans</name>
    <dbReference type="NCBI Taxonomy" id="43057"/>
    <lineage>
        <taxon>Bacteria</taxon>
        <taxon>Pseudomonadati</taxon>
        <taxon>Pseudomonadota</taxon>
        <taxon>Alphaproteobacteria</taxon>
        <taxon>Rhodobacterales</taxon>
        <taxon>Paracoccaceae</taxon>
        <taxon>Cereibacter</taxon>
    </lineage>
</organism>
<keyword evidence="11" id="KW-0720">Serine protease</keyword>
<reference evidence="18 19" key="1">
    <citation type="submission" date="2018-04" db="EMBL/GenBank/DDBJ databases">
        <title>Genomic Encyclopedia of Type Strains, Phase III (KMG-III): the genomes of soil and plant-associated and newly described type strains.</title>
        <authorList>
            <person name="Whitman W."/>
        </authorList>
    </citation>
    <scope>NUCLEOTIDE SEQUENCE [LARGE SCALE GENOMIC DNA]</scope>
    <source>
        <strain evidence="18 19">KA25</strain>
    </source>
</reference>
<evidence type="ECO:0000256" key="6">
    <source>
        <dbReference type="ARBA" id="ARBA00022670"/>
    </source>
</evidence>
<dbReference type="SUPFAM" id="SSF50494">
    <property type="entry name" value="Trypsin-like serine proteases"/>
    <property type="match status" value="1"/>
</dbReference>
<dbReference type="SMART" id="SM00228">
    <property type="entry name" value="PDZ"/>
    <property type="match status" value="2"/>
</dbReference>
<keyword evidence="12" id="KW-0346">Stress response</keyword>
<comment type="catalytic activity">
    <reaction evidence="1">
        <text>Acts on substrates that are at least partially unfolded. The cleavage site P1 residue is normally between a pair of hydrophobic residues, such as Val-|-Val.</text>
        <dbReference type="EC" id="3.4.21.107"/>
    </reaction>
</comment>
<evidence type="ECO:0000256" key="11">
    <source>
        <dbReference type="ARBA" id="ARBA00022825"/>
    </source>
</evidence>
<proteinExistence type="inferred from homology"/>
<evidence type="ECO:0000259" key="17">
    <source>
        <dbReference type="PROSITE" id="PS50106"/>
    </source>
</evidence>
<evidence type="ECO:0000256" key="5">
    <source>
        <dbReference type="ARBA" id="ARBA00013958"/>
    </source>
</evidence>
<dbReference type="RefSeq" id="WP_108221191.1">
    <property type="nucleotide sequence ID" value="NZ_CP090022.1"/>
</dbReference>
<feature type="domain" description="PDZ" evidence="17">
    <location>
        <begin position="263"/>
        <end position="359"/>
    </location>
</feature>
<evidence type="ECO:0000313" key="18">
    <source>
        <dbReference type="EMBL" id="PTR18004.1"/>
    </source>
</evidence>
<feature type="binding site" evidence="15">
    <location>
        <position position="120"/>
    </location>
    <ligand>
        <name>substrate</name>
    </ligand>
</feature>
<dbReference type="InterPro" id="IPR001940">
    <property type="entry name" value="Peptidase_S1C"/>
</dbReference>
<evidence type="ECO:0000256" key="15">
    <source>
        <dbReference type="PIRSR" id="PIRSR611782-2"/>
    </source>
</evidence>
<evidence type="ECO:0000256" key="10">
    <source>
        <dbReference type="ARBA" id="ARBA00022801"/>
    </source>
</evidence>
<feature type="binding site" evidence="15">
    <location>
        <position position="150"/>
    </location>
    <ligand>
        <name>substrate</name>
    </ligand>
</feature>
<evidence type="ECO:0000256" key="8">
    <source>
        <dbReference type="ARBA" id="ARBA00022737"/>
    </source>
</evidence>
<feature type="signal peptide" evidence="16">
    <location>
        <begin position="1"/>
        <end position="36"/>
    </location>
</feature>
<dbReference type="Proteomes" id="UP000244060">
    <property type="component" value="Unassembled WGS sequence"/>
</dbReference>
<feature type="active site" description="Charge relay system" evidence="14">
    <location>
        <position position="120"/>
    </location>
</feature>
<dbReference type="InterPro" id="IPR001478">
    <property type="entry name" value="PDZ"/>
</dbReference>
<protein>
    <recommendedName>
        <fullName evidence="5">Probable periplasmic serine endoprotease DegP-like</fullName>
        <ecNumber evidence="4">3.4.21.107</ecNumber>
    </recommendedName>
    <alternativeName>
        <fullName evidence="13">Protease Do</fullName>
    </alternativeName>
</protein>
<keyword evidence="19" id="KW-1185">Reference proteome</keyword>
<comment type="similarity">
    <text evidence="3">Belongs to the peptidase S1C family.</text>
</comment>
<evidence type="ECO:0000256" key="12">
    <source>
        <dbReference type="ARBA" id="ARBA00023016"/>
    </source>
</evidence>
<comment type="subcellular location">
    <subcellularLocation>
        <location evidence="2">Periplasm</location>
    </subcellularLocation>
</comment>
<evidence type="ECO:0000256" key="4">
    <source>
        <dbReference type="ARBA" id="ARBA00013035"/>
    </source>
</evidence>
<dbReference type="EMBL" id="QAOT01000010">
    <property type="protein sequence ID" value="PTR18004.1"/>
    <property type="molecule type" value="Genomic_DNA"/>
</dbReference>
<dbReference type="EC" id="3.4.21.107" evidence="4"/>
<comment type="caution">
    <text evidence="18">The sequence shown here is derived from an EMBL/GenBank/DDBJ whole genome shotgun (WGS) entry which is preliminary data.</text>
</comment>
<dbReference type="AlphaFoldDB" id="A0A2T5K6G0"/>
<keyword evidence="7 16" id="KW-0732">Signal</keyword>
<feature type="active site" description="Charge relay system" evidence="14">
    <location>
        <position position="150"/>
    </location>
</feature>
<dbReference type="PROSITE" id="PS50106">
    <property type="entry name" value="PDZ"/>
    <property type="match status" value="1"/>
</dbReference>
<accession>A0A2T5K6G0</accession>
<dbReference type="GO" id="GO:0004252">
    <property type="term" value="F:serine-type endopeptidase activity"/>
    <property type="evidence" value="ECO:0007669"/>
    <property type="project" value="InterPro"/>
</dbReference>
<dbReference type="InterPro" id="IPR011782">
    <property type="entry name" value="Pept_S1C_Do"/>
</dbReference>
<name>A0A2T5K6G0_9RHOB</name>
<dbReference type="NCBIfam" id="TIGR02037">
    <property type="entry name" value="degP_htrA_DO"/>
    <property type="match status" value="1"/>
</dbReference>
<keyword evidence="6 18" id="KW-0645">Protease</keyword>
<dbReference type="InterPro" id="IPR036034">
    <property type="entry name" value="PDZ_sf"/>
</dbReference>
<feature type="active site" description="Charge relay system" evidence="14">
    <location>
        <position position="224"/>
    </location>
</feature>
<dbReference type="Gene3D" id="2.40.10.120">
    <property type="match status" value="1"/>
</dbReference>
<dbReference type="PRINTS" id="PR00834">
    <property type="entry name" value="PROTEASES2C"/>
</dbReference>
<evidence type="ECO:0000256" key="1">
    <source>
        <dbReference type="ARBA" id="ARBA00001772"/>
    </source>
</evidence>
<evidence type="ECO:0000313" key="19">
    <source>
        <dbReference type="Proteomes" id="UP000244060"/>
    </source>
</evidence>
<evidence type="ECO:0000256" key="7">
    <source>
        <dbReference type="ARBA" id="ARBA00022729"/>
    </source>
</evidence>
<dbReference type="PANTHER" id="PTHR22939">
    <property type="entry name" value="SERINE PROTEASE FAMILY S1C HTRA-RELATED"/>
    <property type="match status" value="1"/>
</dbReference>
<dbReference type="GO" id="GO:0042597">
    <property type="term" value="C:periplasmic space"/>
    <property type="evidence" value="ECO:0007669"/>
    <property type="project" value="UniProtKB-SubCell"/>
</dbReference>
<dbReference type="Pfam" id="PF13180">
    <property type="entry name" value="PDZ_2"/>
    <property type="match status" value="2"/>
</dbReference>
<sequence>MSLPTPRSSLKAVLIASTLLAGGAVGTALPVAPAHAEVPMQGYADLVARVSPAVVFIEVSAKSQEPAPRAASPLEEFLRRFGEIDPQFRMPAPPERDRVMHGLGSGFLISQDGVIVTNNHVVENATDMTVKLEDGREFKAEMVGADPMTDIAVIRLRDASDLPFVEFGDSDRLRVGDAVVAVGNPFGLGGTVTSGIVSAMGRNINSGPYDDYIQTDAAINRGNSGGPLFDTSGTVVGMNTAIFSPTGGSVGIGFSIPANTVRDVVAQLQETGSVSRGWLGVTIQPLTPEIAQAMGLEGSRGALVAEVQPDSPAEAGGVESGDVITAVNGQEIGERSSLPRLIAAIPNGEEARLTVQRDGREREMTVTIGELSADRLEPAAAAAPEGLGAPLGLEVQPLEPALARQLGLPEDASGVVVTAVDPAGPNADRLAPGDVIEEAGGRAIATPRDLASAVAEARGRGVLLLKVLRQGNPVYVGAEVAAS</sequence>
<keyword evidence="10" id="KW-0378">Hydrolase</keyword>
<dbReference type="PANTHER" id="PTHR22939:SF129">
    <property type="entry name" value="SERINE PROTEASE HTRA2, MITOCHONDRIAL"/>
    <property type="match status" value="1"/>
</dbReference>